<organism evidence="1">
    <name type="scientific">marine sediment metagenome</name>
    <dbReference type="NCBI Taxonomy" id="412755"/>
    <lineage>
        <taxon>unclassified sequences</taxon>
        <taxon>metagenomes</taxon>
        <taxon>ecological metagenomes</taxon>
    </lineage>
</organism>
<feature type="non-terminal residue" evidence="1">
    <location>
        <position position="1"/>
    </location>
</feature>
<dbReference type="EMBL" id="BARU01015843">
    <property type="protein sequence ID" value="GAH55926.1"/>
    <property type="molecule type" value="Genomic_DNA"/>
</dbReference>
<dbReference type="AlphaFoldDB" id="X1GDF6"/>
<proteinExistence type="predicted"/>
<gene>
    <name evidence="1" type="ORF">S03H2_26919</name>
</gene>
<protein>
    <submittedName>
        <fullName evidence="1">Uncharacterized protein</fullName>
    </submittedName>
</protein>
<reference evidence="1" key="1">
    <citation type="journal article" date="2014" name="Front. Microbiol.">
        <title>High frequency of phylogenetically diverse reductive dehalogenase-homologous genes in deep subseafloor sedimentary metagenomes.</title>
        <authorList>
            <person name="Kawai M."/>
            <person name="Futagami T."/>
            <person name="Toyoda A."/>
            <person name="Takaki Y."/>
            <person name="Nishi S."/>
            <person name="Hori S."/>
            <person name="Arai W."/>
            <person name="Tsubouchi T."/>
            <person name="Morono Y."/>
            <person name="Uchiyama I."/>
            <person name="Ito T."/>
            <person name="Fujiyama A."/>
            <person name="Inagaki F."/>
            <person name="Takami H."/>
        </authorList>
    </citation>
    <scope>NUCLEOTIDE SEQUENCE</scope>
    <source>
        <strain evidence="1">Expedition CK06-06</strain>
    </source>
</reference>
<name>X1GDF6_9ZZZZ</name>
<sequence length="64" mass="7802">EYSFILDRFSEFFDENKKFFTSSLEDYSENKDYTSKIIKFCLEFIKNELEDNNLPYSEDFLNSL</sequence>
<accession>X1GDF6</accession>
<comment type="caution">
    <text evidence="1">The sequence shown here is derived from an EMBL/GenBank/DDBJ whole genome shotgun (WGS) entry which is preliminary data.</text>
</comment>
<evidence type="ECO:0000313" key="1">
    <source>
        <dbReference type="EMBL" id="GAH55926.1"/>
    </source>
</evidence>